<name>A0A919J0L8_9ACTN</name>
<reference evidence="3" key="1">
    <citation type="submission" date="2021-01" db="EMBL/GenBank/DDBJ databases">
        <title>Whole genome shotgun sequence of Actinoplanes ferrugineus NBRC 15555.</title>
        <authorList>
            <person name="Komaki H."/>
            <person name="Tamura T."/>
        </authorList>
    </citation>
    <scope>NUCLEOTIDE SEQUENCE</scope>
    <source>
        <strain evidence="3">NBRC 15555</strain>
    </source>
</reference>
<protein>
    <submittedName>
        <fullName evidence="3">Uncharacterized protein</fullName>
    </submittedName>
</protein>
<feature type="region of interest" description="Disordered" evidence="1">
    <location>
        <begin position="18"/>
        <end position="76"/>
    </location>
</feature>
<feature type="signal peptide" evidence="2">
    <location>
        <begin position="1"/>
        <end position="25"/>
    </location>
</feature>
<comment type="caution">
    <text evidence="3">The sequence shown here is derived from an EMBL/GenBank/DDBJ whole genome shotgun (WGS) entry which is preliminary data.</text>
</comment>
<evidence type="ECO:0000313" key="4">
    <source>
        <dbReference type="Proteomes" id="UP000598174"/>
    </source>
</evidence>
<dbReference type="EMBL" id="BOMM01000029">
    <property type="protein sequence ID" value="GIE11534.1"/>
    <property type="molecule type" value="Genomic_DNA"/>
</dbReference>
<evidence type="ECO:0000313" key="3">
    <source>
        <dbReference type="EMBL" id="GIE11534.1"/>
    </source>
</evidence>
<accession>A0A919J0L8</accession>
<dbReference type="RefSeq" id="WP_203818054.1">
    <property type="nucleotide sequence ID" value="NZ_BAAABP010000058.1"/>
</dbReference>
<proteinExistence type="predicted"/>
<gene>
    <name evidence="3" type="ORF">Afe05nite_33740</name>
</gene>
<dbReference type="AlphaFoldDB" id="A0A919J0L8"/>
<evidence type="ECO:0000256" key="2">
    <source>
        <dbReference type="SAM" id="SignalP"/>
    </source>
</evidence>
<evidence type="ECO:0000256" key="1">
    <source>
        <dbReference type="SAM" id="MobiDB-lite"/>
    </source>
</evidence>
<keyword evidence="2" id="KW-0732">Signal</keyword>
<sequence length="186" mass="18944">MRTRWAAALLIVTLAGCTESSPPTASAPSSATSDLPASPPVSPTPVAPSPAGPSSGATPPPPSDPGAANPGKFDGVQLVRSGGIAGITETTTIRTDGTWTRVPSKGAQATGRTDPATLGRLAELAADPRLAAEAVRKQPTRGNCADTYSYLLTVVGKRTIRYESCPGRDKPPATVEMISLVQDAAK</sequence>
<dbReference type="Proteomes" id="UP000598174">
    <property type="component" value="Unassembled WGS sequence"/>
</dbReference>
<feature type="chain" id="PRO_5038887099" evidence="2">
    <location>
        <begin position="26"/>
        <end position="186"/>
    </location>
</feature>
<dbReference type="PROSITE" id="PS51257">
    <property type="entry name" value="PROKAR_LIPOPROTEIN"/>
    <property type="match status" value="1"/>
</dbReference>
<organism evidence="3 4">
    <name type="scientific">Paractinoplanes ferrugineus</name>
    <dbReference type="NCBI Taxonomy" id="113564"/>
    <lineage>
        <taxon>Bacteria</taxon>
        <taxon>Bacillati</taxon>
        <taxon>Actinomycetota</taxon>
        <taxon>Actinomycetes</taxon>
        <taxon>Micromonosporales</taxon>
        <taxon>Micromonosporaceae</taxon>
        <taxon>Paractinoplanes</taxon>
    </lineage>
</organism>
<feature type="compositionally biased region" description="Pro residues" evidence="1">
    <location>
        <begin position="37"/>
        <end position="51"/>
    </location>
</feature>
<feature type="compositionally biased region" description="Low complexity" evidence="1">
    <location>
        <begin position="20"/>
        <end position="36"/>
    </location>
</feature>
<keyword evidence="4" id="KW-1185">Reference proteome</keyword>